<evidence type="ECO:0000256" key="1">
    <source>
        <dbReference type="SAM" id="Phobius"/>
    </source>
</evidence>
<dbReference type="RefSeq" id="WP_406697965.1">
    <property type="nucleotide sequence ID" value="NZ_CP155447.1"/>
</dbReference>
<name>A0AAU7CKJ6_9BACT</name>
<sequence>MRCVDVIHELATPTGALERAVLTDHLDHCPTCARWAERNVRLDRLWDATRPPDLSSAAWDRIWANVSETLDQPRVTVPAHSAPTPALVMSRSWRRSAVAVFALAQAAAILAGLGLAWNQAPVPTRPQPRSIPVATTPAPLDLVAAAEVSELVFNLPATGTSVISFDDKTIRHLALNENPNEVDPLFNGFNDLESQAGLQ</sequence>
<dbReference type="EMBL" id="CP155447">
    <property type="protein sequence ID" value="XBH05161.1"/>
    <property type="molecule type" value="Genomic_DNA"/>
</dbReference>
<reference evidence="2" key="1">
    <citation type="submission" date="2024-05" db="EMBL/GenBank/DDBJ databases">
        <title>Planctomycetes of the genus Singulisphaera possess chitinolytic capabilities.</title>
        <authorList>
            <person name="Ivanova A."/>
        </authorList>
    </citation>
    <scope>NUCLEOTIDE SEQUENCE</scope>
    <source>
        <strain evidence="2">Ch08T</strain>
    </source>
</reference>
<keyword evidence="1" id="KW-1133">Transmembrane helix</keyword>
<evidence type="ECO:0008006" key="3">
    <source>
        <dbReference type="Google" id="ProtNLM"/>
    </source>
</evidence>
<evidence type="ECO:0000313" key="2">
    <source>
        <dbReference type="EMBL" id="XBH05161.1"/>
    </source>
</evidence>
<keyword evidence="1" id="KW-0812">Transmembrane</keyword>
<feature type="transmembrane region" description="Helical" evidence="1">
    <location>
        <begin position="97"/>
        <end position="117"/>
    </location>
</feature>
<keyword evidence="1" id="KW-0472">Membrane</keyword>
<proteinExistence type="predicted"/>
<organism evidence="2">
    <name type="scientific">Singulisphaera sp. Ch08</name>
    <dbReference type="NCBI Taxonomy" id="3120278"/>
    <lineage>
        <taxon>Bacteria</taxon>
        <taxon>Pseudomonadati</taxon>
        <taxon>Planctomycetota</taxon>
        <taxon>Planctomycetia</taxon>
        <taxon>Isosphaerales</taxon>
        <taxon>Isosphaeraceae</taxon>
        <taxon>Singulisphaera</taxon>
    </lineage>
</organism>
<protein>
    <recommendedName>
        <fullName evidence="3">Zinc-finger domain-containing protein</fullName>
    </recommendedName>
</protein>
<dbReference type="AlphaFoldDB" id="A0AAU7CKJ6"/>
<accession>A0AAU7CKJ6</accession>
<gene>
    <name evidence="2" type="ORF">V5E97_03830</name>
</gene>